<evidence type="ECO:0000256" key="3">
    <source>
        <dbReference type="ARBA" id="ARBA00022741"/>
    </source>
</evidence>
<reference evidence="11" key="1">
    <citation type="journal article" date="2017" name="Nature">
        <title>The genome of Chenopodium quinoa.</title>
        <authorList>
            <person name="Jarvis D.E."/>
            <person name="Ho Y.S."/>
            <person name="Lightfoot D.J."/>
            <person name="Schmoeckel S.M."/>
            <person name="Li B."/>
            <person name="Borm T.J.A."/>
            <person name="Ohyanagi H."/>
            <person name="Mineta K."/>
            <person name="Michell C.T."/>
            <person name="Saber N."/>
            <person name="Kharbatia N.M."/>
            <person name="Rupper R.R."/>
            <person name="Sharp A.R."/>
            <person name="Dally N."/>
            <person name="Boughton B.A."/>
            <person name="Woo Y.H."/>
            <person name="Gao G."/>
            <person name="Schijlen E.G.W.M."/>
            <person name="Guo X."/>
            <person name="Momin A.A."/>
            <person name="Negrao S."/>
            <person name="Al-Babili S."/>
            <person name="Gehring C."/>
            <person name="Roessner U."/>
            <person name="Jung C."/>
            <person name="Murphy K."/>
            <person name="Arold S.T."/>
            <person name="Gojobori T."/>
            <person name="van der Linden C.G."/>
            <person name="van Loo E.N."/>
            <person name="Jellen E.N."/>
            <person name="Maughan P.J."/>
            <person name="Tester M."/>
        </authorList>
    </citation>
    <scope>NUCLEOTIDE SEQUENCE [LARGE SCALE GENOMIC DNA]</scope>
    <source>
        <strain evidence="11">cv. PI 614886</strain>
    </source>
</reference>
<evidence type="ECO:0000256" key="4">
    <source>
        <dbReference type="ARBA" id="ARBA00022821"/>
    </source>
</evidence>
<reference evidence="11" key="2">
    <citation type="submission" date="2021-03" db="UniProtKB">
        <authorList>
            <consortium name="EnsemblPlants"/>
        </authorList>
    </citation>
    <scope>IDENTIFICATION</scope>
</reference>
<keyword evidence="4" id="KW-0611">Plant defense</keyword>
<evidence type="ECO:0000259" key="9">
    <source>
        <dbReference type="Pfam" id="PF23559"/>
    </source>
</evidence>
<evidence type="ECO:0000256" key="6">
    <source>
        <dbReference type="SAM" id="MobiDB-lite"/>
    </source>
</evidence>
<dbReference type="PANTHER" id="PTHR36766">
    <property type="entry name" value="PLANT BROAD-SPECTRUM MILDEW RESISTANCE PROTEIN RPW8"/>
    <property type="match status" value="1"/>
</dbReference>
<dbReference type="Gramene" id="AUR62031729-RA">
    <property type="protein sequence ID" value="AUR62031729-RA:cds"/>
    <property type="gene ID" value="AUR62031729"/>
</dbReference>
<dbReference type="Gene3D" id="3.40.50.300">
    <property type="entry name" value="P-loop containing nucleotide triphosphate hydrolases"/>
    <property type="match status" value="1"/>
</dbReference>
<evidence type="ECO:0000256" key="5">
    <source>
        <dbReference type="ARBA" id="ARBA00022840"/>
    </source>
</evidence>
<dbReference type="InterPro" id="IPR036388">
    <property type="entry name" value="WH-like_DNA-bd_sf"/>
</dbReference>
<dbReference type="EnsemblPlants" id="AUR62031729-RA">
    <property type="protein sequence ID" value="AUR62031729-RA:cds"/>
    <property type="gene ID" value="AUR62031729"/>
</dbReference>
<dbReference type="InterPro" id="IPR027417">
    <property type="entry name" value="P-loop_NTPase"/>
</dbReference>
<dbReference type="OMA" id="RIGNCVN"/>
<keyword evidence="5" id="KW-0067">ATP-binding</keyword>
<keyword evidence="3" id="KW-0547">Nucleotide-binding</keyword>
<protein>
    <submittedName>
        <fullName evidence="11">Uncharacterized protein</fullName>
    </submittedName>
</protein>
<dbReference type="Pfam" id="PF25019">
    <property type="entry name" value="LRR_R13L1-DRL21"/>
    <property type="match status" value="1"/>
</dbReference>
<feature type="domain" description="R13L1/DRL21-like LRR repeat region" evidence="10">
    <location>
        <begin position="650"/>
        <end position="774"/>
    </location>
</feature>
<dbReference type="Pfam" id="PF00931">
    <property type="entry name" value="NB-ARC"/>
    <property type="match status" value="1"/>
</dbReference>
<evidence type="ECO:0000259" key="7">
    <source>
        <dbReference type="Pfam" id="PF00931"/>
    </source>
</evidence>
<dbReference type="Pfam" id="PF23559">
    <property type="entry name" value="WHD_DRP"/>
    <property type="match status" value="1"/>
</dbReference>
<dbReference type="GO" id="GO:0051707">
    <property type="term" value="P:response to other organism"/>
    <property type="evidence" value="ECO:0007669"/>
    <property type="project" value="UniProtKB-ARBA"/>
</dbReference>
<dbReference type="PANTHER" id="PTHR36766:SF45">
    <property type="entry name" value="NB-ARC DOMAIN-CONTAINING PROTEIN"/>
    <property type="match status" value="1"/>
</dbReference>
<dbReference type="GO" id="GO:0005524">
    <property type="term" value="F:ATP binding"/>
    <property type="evidence" value="ECO:0007669"/>
    <property type="project" value="UniProtKB-KW"/>
</dbReference>
<keyword evidence="12" id="KW-1185">Reference proteome</keyword>
<dbReference type="GO" id="GO:0043531">
    <property type="term" value="F:ADP binding"/>
    <property type="evidence" value="ECO:0007669"/>
    <property type="project" value="InterPro"/>
</dbReference>
<accession>A0A803MLB7</accession>
<dbReference type="InterPro" id="IPR032675">
    <property type="entry name" value="LRR_dom_sf"/>
</dbReference>
<name>A0A803MLB7_CHEQI</name>
<dbReference type="Proteomes" id="UP000596660">
    <property type="component" value="Unplaced"/>
</dbReference>
<dbReference type="GO" id="GO:0006952">
    <property type="term" value="P:defense response"/>
    <property type="evidence" value="ECO:0007669"/>
    <property type="project" value="UniProtKB-KW"/>
</dbReference>
<dbReference type="Pfam" id="PF18052">
    <property type="entry name" value="Rx_N"/>
    <property type="match status" value="1"/>
</dbReference>
<feature type="compositionally biased region" description="Low complexity" evidence="6">
    <location>
        <begin position="1234"/>
        <end position="1252"/>
    </location>
</feature>
<proteinExistence type="predicted"/>
<dbReference type="Gene3D" id="1.10.8.430">
    <property type="entry name" value="Helical domain of apoptotic protease-activating factors"/>
    <property type="match status" value="1"/>
</dbReference>
<feature type="domain" description="Disease resistance N-terminal" evidence="8">
    <location>
        <begin position="8"/>
        <end position="96"/>
    </location>
</feature>
<dbReference type="PRINTS" id="PR00364">
    <property type="entry name" value="DISEASERSIST"/>
</dbReference>
<dbReference type="InterPro" id="IPR056789">
    <property type="entry name" value="LRR_R13L1-DRL21"/>
</dbReference>
<evidence type="ECO:0000256" key="1">
    <source>
        <dbReference type="ARBA" id="ARBA00022614"/>
    </source>
</evidence>
<evidence type="ECO:0000259" key="10">
    <source>
        <dbReference type="Pfam" id="PF25019"/>
    </source>
</evidence>
<dbReference type="InterPro" id="IPR002182">
    <property type="entry name" value="NB-ARC"/>
</dbReference>
<feature type="domain" description="NB-ARC" evidence="7">
    <location>
        <begin position="142"/>
        <end position="331"/>
    </location>
</feature>
<evidence type="ECO:0000256" key="2">
    <source>
        <dbReference type="ARBA" id="ARBA00022737"/>
    </source>
</evidence>
<evidence type="ECO:0000313" key="11">
    <source>
        <dbReference type="EnsemblPlants" id="AUR62031729-RA:cds"/>
    </source>
</evidence>
<dbReference type="SUPFAM" id="SSF52058">
    <property type="entry name" value="L domain-like"/>
    <property type="match status" value="2"/>
</dbReference>
<dbReference type="Gene3D" id="3.80.10.10">
    <property type="entry name" value="Ribonuclease Inhibitor"/>
    <property type="match status" value="3"/>
</dbReference>
<feature type="domain" description="Disease resistance protein winged helix" evidence="9">
    <location>
        <begin position="411"/>
        <end position="477"/>
    </location>
</feature>
<evidence type="ECO:0000313" key="12">
    <source>
        <dbReference type="Proteomes" id="UP000596660"/>
    </source>
</evidence>
<dbReference type="Gene3D" id="1.20.5.4130">
    <property type="match status" value="1"/>
</dbReference>
<evidence type="ECO:0000259" key="8">
    <source>
        <dbReference type="Pfam" id="PF18052"/>
    </source>
</evidence>
<dbReference type="AlphaFoldDB" id="A0A803MLB7"/>
<dbReference type="FunFam" id="1.10.10.10:FF:000322">
    <property type="entry name" value="Probable disease resistance protein At1g63360"/>
    <property type="match status" value="1"/>
</dbReference>
<feature type="region of interest" description="Disordered" evidence="6">
    <location>
        <begin position="1230"/>
        <end position="1252"/>
    </location>
</feature>
<dbReference type="InterPro" id="IPR041118">
    <property type="entry name" value="Rx_N"/>
</dbReference>
<keyword evidence="2" id="KW-0677">Repeat</keyword>
<dbReference type="InterPro" id="IPR042197">
    <property type="entry name" value="Apaf_helical"/>
</dbReference>
<organism evidence="11 12">
    <name type="scientific">Chenopodium quinoa</name>
    <name type="common">Quinoa</name>
    <dbReference type="NCBI Taxonomy" id="63459"/>
    <lineage>
        <taxon>Eukaryota</taxon>
        <taxon>Viridiplantae</taxon>
        <taxon>Streptophyta</taxon>
        <taxon>Embryophyta</taxon>
        <taxon>Tracheophyta</taxon>
        <taxon>Spermatophyta</taxon>
        <taxon>Magnoliopsida</taxon>
        <taxon>eudicotyledons</taxon>
        <taxon>Gunneridae</taxon>
        <taxon>Pentapetalae</taxon>
        <taxon>Caryophyllales</taxon>
        <taxon>Chenopodiaceae</taxon>
        <taxon>Chenopodioideae</taxon>
        <taxon>Atripliceae</taxon>
        <taxon>Chenopodium</taxon>
    </lineage>
</organism>
<keyword evidence="1" id="KW-0433">Leucine-rich repeat</keyword>
<dbReference type="SUPFAM" id="SSF52540">
    <property type="entry name" value="P-loop containing nucleoside triphosphate hydrolases"/>
    <property type="match status" value="1"/>
</dbReference>
<dbReference type="Gene3D" id="1.10.10.10">
    <property type="entry name" value="Winged helix-like DNA-binding domain superfamily/Winged helix DNA-binding domain"/>
    <property type="match status" value="1"/>
</dbReference>
<dbReference type="InterPro" id="IPR058922">
    <property type="entry name" value="WHD_DRP"/>
</dbReference>
<sequence>MAIGETFLSAFLQVLFEQLLTTGGSQFLKLIGGVDLPKTIRKWKIQLTRLEALLDDAELQQFHSKPVKLWLNDLQDLAYDIEDVLDHFAIEAQLYKKAEEDQVNAVDDHSIAGILNNMALQTDTLRCQRESTSLVGKVVGRDEQKKEIITLLLKDDQSSEGYVVIPIVGTGGIGKTILAQYVYNDEQKYVYRDEQLYAYNDEQQKCNFDLKAWVCVSDVFDVKRVTIDIINSASQSNFDYSNLDQAQVKLQEVLKGKKFFIVLDDIWSEEYDDWYRLQEPFRHGAKGSRVITTTRIESIVMMMVNNPTQRNIIKLESLSNDDCWLIFQQHAKVGFDLAEMRDNVIEKINGLPLAAKALGGLLKSIPDKSQRRKILESNVWGEKSRVLPVLRLSYHHMPSHLKQVFAYCSAFPKDYKFKEMKIVLLWMAQGFIPETQNERMEDTGHKYFNDLVSRSLLEKSMSDAGKFIMHDLIHDVAQLAASGVCYVMDVVDTQRNLIRTRHLFHPGHVQTLGNQIMVPQLRTFLCNNVYNLDFIQRMHYVRVLRLHSSETKVLPDCIGDLKHLRYLSLEIFSIKMLPQSIKNLWNLQTLCLEGCRSLKKIPYIGSMRKLRHLSIEDTSLQEMSFGVGELTNLQTLDKFLLAADGGSKVRELRMLNHLHGKLIIRGLENVTEVVDAHEAQLHKKESLDELYLEWGACMNEVYDKTKREVVEKLHPHTSIKKCELRGYMGSTFPSWLGDPSFNNMAHIRLNNCEKCEWLPPLGQLPSLKSLWIERINGIKEVGLEFYGHCSTPFPSLKTLLLSGLELWEKWMHPPVGINKAFPVLEELSIDYCLLLKGNLPPHLPSLRTLDINACRKLQSLELKNSSSSASRLLNAVRSVEFAEQPTNFSPRSEDGKTPKSEENIGVFLKASLELPLLTSLKIESCPSLRSLQQNLLLPALQTLELWDCKSMERLPGQLLNFTSLERVFILECPKIHSLAEGGLPRNLIFLEIEEVNIKQAVTEWKLHLLHSLKALTLKNVGISADSVECILCPHLSLPSSLCLLEIRGFQYLRIISNGNTLPNLTRLDVMDCPRLESLLSNFTSLTDLITENCPKFHNFSEGGLPTNLRSLSISDTNIDKPIKEWGLHLLTSLHSISLTLVNVSSSLDCISGSDLPSSLRTLHIKGFQNLKTICCSTLPDLSSINVLSCPRFESFGDHGLPPSIKSIYIKECEMIQQHLRSDPSGRILTENGRLSSPLSQSQPSSAHSSKFT</sequence>